<feature type="transmembrane region" description="Helical" evidence="8">
    <location>
        <begin position="286"/>
        <end position="311"/>
    </location>
</feature>
<sequence>MATAAAALFHHVRRSRQLTSLSLLSLPRVLTSHRDVPSHPPPSPLYTHPSLSRHPHLAFLGTRAFSTHFSGDSQSDAESLRVESEVDSELLRAIADASAGEDDAILPVRALISMLDAYHDVSGFPWWITIVSSTLALRIVLLFPLVFTLHKVKRIAEFYPKLPPPIPPPFSGKSYRRQFQFFQKKRKEVGCPSYVWPFVPIIVQLPCFFLWMFAIRKMSLDDHPGFSCGGALWFQNLTELSHGYSGFIFPILIASLHYINVQISFRKPVVEETRDIFDLLAKYYKWYLDFMTLPIAFIGFCIPQGSLLYWATNSSLTLVQHYALRHPVVLEKLGLQDNKSKKAATDEIGDSNKGILSPGNNPIDSPEKWHKFPIEEMPPDALVTLAVPYMHSNDKESAIPLLKLALDKDPEYLRALVLMGRILLLKQSNDEAIEYFERAISKLYQDGLPTNAEDLDFLILSSTWAGIACERQGKKAEGRVHFERIANMAEPEDRASKQYYFDGLLLFASSLYDAGNKEEAAKYLRLVVAYNPYYQKFLDKCERDDDDDDDGDDDIVTDLTNSRREL</sequence>
<comment type="subcellular location">
    <subcellularLocation>
        <location evidence="1 6">Membrane</location>
        <topology evidence="1 6">Multi-pass membrane protein</topology>
    </subcellularLocation>
</comment>
<protein>
    <recommendedName>
        <fullName evidence="9">Membrane insertase YidC/Oxa/ALB C-terminal domain-containing protein</fullName>
    </recommendedName>
</protein>
<feature type="region of interest" description="Disordered" evidence="7">
    <location>
        <begin position="543"/>
        <end position="566"/>
    </location>
</feature>
<organism evidence="10 11">
    <name type="scientific">Stylosanthes scabra</name>
    <dbReference type="NCBI Taxonomy" id="79078"/>
    <lineage>
        <taxon>Eukaryota</taxon>
        <taxon>Viridiplantae</taxon>
        <taxon>Streptophyta</taxon>
        <taxon>Embryophyta</taxon>
        <taxon>Tracheophyta</taxon>
        <taxon>Spermatophyta</taxon>
        <taxon>Magnoliopsida</taxon>
        <taxon>eudicotyledons</taxon>
        <taxon>Gunneridae</taxon>
        <taxon>Pentapetalae</taxon>
        <taxon>rosids</taxon>
        <taxon>fabids</taxon>
        <taxon>Fabales</taxon>
        <taxon>Fabaceae</taxon>
        <taxon>Papilionoideae</taxon>
        <taxon>50 kb inversion clade</taxon>
        <taxon>dalbergioids sensu lato</taxon>
        <taxon>Dalbergieae</taxon>
        <taxon>Pterocarpus clade</taxon>
        <taxon>Stylosanthes</taxon>
    </lineage>
</organism>
<dbReference type="Pfam" id="PF13432">
    <property type="entry name" value="TPR_16"/>
    <property type="match status" value="1"/>
</dbReference>
<dbReference type="InterPro" id="IPR019734">
    <property type="entry name" value="TPR_rpt"/>
</dbReference>
<dbReference type="SMART" id="SM00028">
    <property type="entry name" value="TPR"/>
    <property type="match status" value="3"/>
</dbReference>
<dbReference type="CDD" id="cd20069">
    <property type="entry name" value="5TM_Oxa1-like"/>
    <property type="match status" value="1"/>
</dbReference>
<evidence type="ECO:0000259" key="9">
    <source>
        <dbReference type="Pfam" id="PF02096"/>
    </source>
</evidence>
<accession>A0ABU6UCM1</accession>
<evidence type="ECO:0000256" key="5">
    <source>
        <dbReference type="ARBA" id="ARBA00023136"/>
    </source>
</evidence>
<dbReference type="SUPFAM" id="SSF48452">
    <property type="entry name" value="TPR-like"/>
    <property type="match status" value="1"/>
</dbReference>
<dbReference type="Proteomes" id="UP001341840">
    <property type="component" value="Unassembled WGS sequence"/>
</dbReference>
<feature type="transmembrane region" description="Helical" evidence="8">
    <location>
        <begin position="124"/>
        <end position="147"/>
    </location>
</feature>
<dbReference type="InterPro" id="IPR011990">
    <property type="entry name" value="TPR-like_helical_dom_sf"/>
</dbReference>
<keyword evidence="5 8" id="KW-0472">Membrane</keyword>
<evidence type="ECO:0000313" key="10">
    <source>
        <dbReference type="EMBL" id="MED6158502.1"/>
    </source>
</evidence>
<dbReference type="Pfam" id="PF02096">
    <property type="entry name" value="60KD_IMP"/>
    <property type="match status" value="1"/>
</dbReference>
<reference evidence="10 11" key="1">
    <citation type="journal article" date="2023" name="Plants (Basel)">
        <title>Bridging the Gap: Combining Genomics and Transcriptomics Approaches to Understand Stylosanthes scabra, an Orphan Legume from the Brazilian Caatinga.</title>
        <authorList>
            <person name="Ferreira-Neto J.R.C."/>
            <person name="da Silva M.D."/>
            <person name="Binneck E."/>
            <person name="de Melo N.F."/>
            <person name="da Silva R.H."/>
            <person name="de Melo A.L.T.M."/>
            <person name="Pandolfi V."/>
            <person name="Bustamante F.O."/>
            <person name="Brasileiro-Vidal A.C."/>
            <person name="Benko-Iseppon A.M."/>
        </authorList>
    </citation>
    <scope>NUCLEOTIDE SEQUENCE [LARGE SCALE GENOMIC DNA]</scope>
    <source>
        <tissue evidence="10">Leaves</tissue>
    </source>
</reference>
<keyword evidence="3 6" id="KW-0812">Transmembrane</keyword>
<evidence type="ECO:0000256" key="4">
    <source>
        <dbReference type="ARBA" id="ARBA00022989"/>
    </source>
</evidence>
<comment type="similarity">
    <text evidence="2">Belongs to the OXA1/ALB3/YidC (TC 2.A.9.2) family.</text>
</comment>
<dbReference type="PANTHER" id="PTHR12428:SF65">
    <property type="entry name" value="CYTOCHROME C OXIDASE ASSEMBLY PROTEIN COX18, MITOCHONDRIAL"/>
    <property type="match status" value="1"/>
</dbReference>
<dbReference type="PANTHER" id="PTHR12428">
    <property type="entry name" value="OXA1"/>
    <property type="match status" value="1"/>
</dbReference>
<gene>
    <name evidence="10" type="ORF">PIB30_033321</name>
</gene>
<evidence type="ECO:0000256" key="7">
    <source>
        <dbReference type="SAM" id="MobiDB-lite"/>
    </source>
</evidence>
<feature type="domain" description="Membrane insertase YidC/Oxa/ALB C-terminal" evidence="9">
    <location>
        <begin position="126"/>
        <end position="325"/>
    </location>
</feature>
<feature type="transmembrane region" description="Helical" evidence="8">
    <location>
        <begin position="194"/>
        <end position="214"/>
    </location>
</feature>
<name>A0ABU6UCM1_9FABA</name>
<evidence type="ECO:0000256" key="8">
    <source>
        <dbReference type="SAM" id="Phobius"/>
    </source>
</evidence>
<evidence type="ECO:0000313" key="11">
    <source>
        <dbReference type="Proteomes" id="UP001341840"/>
    </source>
</evidence>
<dbReference type="InterPro" id="IPR001708">
    <property type="entry name" value="YidC/ALB3/OXA1/COX18"/>
</dbReference>
<dbReference type="Gene3D" id="1.25.40.10">
    <property type="entry name" value="Tetratricopeptide repeat domain"/>
    <property type="match status" value="1"/>
</dbReference>
<proteinExistence type="inferred from homology"/>
<keyword evidence="11" id="KW-1185">Reference proteome</keyword>
<evidence type="ECO:0000256" key="1">
    <source>
        <dbReference type="ARBA" id="ARBA00004141"/>
    </source>
</evidence>
<evidence type="ECO:0000256" key="2">
    <source>
        <dbReference type="ARBA" id="ARBA00010583"/>
    </source>
</evidence>
<feature type="compositionally biased region" description="Acidic residues" evidence="7">
    <location>
        <begin position="544"/>
        <end position="556"/>
    </location>
</feature>
<evidence type="ECO:0000256" key="6">
    <source>
        <dbReference type="RuleBase" id="RU003945"/>
    </source>
</evidence>
<dbReference type="EMBL" id="JASCZI010120979">
    <property type="protein sequence ID" value="MED6158502.1"/>
    <property type="molecule type" value="Genomic_DNA"/>
</dbReference>
<feature type="transmembrane region" description="Helical" evidence="8">
    <location>
        <begin position="244"/>
        <end position="265"/>
    </location>
</feature>
<keyword evidence="4 8" id="KW-1133">Transmembrane helix</keyword>
<dbReference type="InterPro" id="IPR028055">
    <property type="entry name" value="YidC/Oxa/ALB_C"/>
</dbReference>
<comment type="caution">
    <text evidence="10">The sequence shown here is derived from an EMBL/GenBank/DDBJ whole genome shotgun (WGS) entry which is preliminary data.</text>
</comment>
<comment type="similarity">
    <text evidence="6">Belongs to the OXA1/ALB3/YidC family.</text>
</comment>
<evidence type="ECO:0000256" key="3">
    <source>
        <dbReference type="ARBA" id="ARBA00022692"/>
    </source>
</evidence>